<feature type="transmembrane region" description="Helical" evidence="6">
    <location>
        <begin position="23"/>
        <end position="41"/>
    </location>
</feature>
<dbReference type="InterPro" id="IPR036259">
    <property type="entry name" value="MFS_trans_sf"/>
</dbReference>
<evidence type="ECO:0000256" key="6">
    <source>
        <dbReference type="SAM" id="Phobius"/>
    </source>
</evidence>
<accession>T1CEX8</accession>
<dbReference type="PROSITE" id="PS50850">
    <property type="entry name" value="MFS"/>
    <property type="match status" value="1"/>
</dbReference>
<feature type="non-terminal residue" evidence="8">
    <location>
        <position position="304"/>
    </location>
</feature>
<feature type="transmembrane region" description="Helical" evidence="6">
    <location>
        <begin position="212"/>
        <end position="230"/>
    </location>
</feature>
<keyword evidence="4 6" id="KW-1133">Transmembrane helix</keyword>
<comment type="caution">
    <text evidence="8">The sequence shown here is derived from an EMBL/GenBank/DDBJ whole genome shotgun (WGS) entry which is preliminary data.</text>
</comment>
<comment type="subcellular location">
    <subcellularLocation>
        <location evidence="1">Membrane</location>
        <topology evidence="1">Multi-pass membrane protein</topology>
    </subcellularLocation>
</comment>
<evidence type="ECO:0000256" key="4">
    <source>
        <dbReference type="ARBA" id="ARBA00022989"/>
    </source>
</evidence>
<keyword evidence="2" id="KW-0813">Transport</keyword>
<keyword evidence="5 6" id="KW-0472">Membrane</keyword>
<dbReference type="SUPFAM" id="SSF103473">
    <property type="entry name" value="MFS general substrate transporter"/>
    <property type="match status" value="1"/>
</dbReference>
<reference evidence="8" key="1">
    <citation type="submission" date="2013-08" db="EMBL/GenBank/DDBJ databases">
        <authorList>
            <person name="Mendez C."/>
            <person name="Richter M."/>
            <person name="Ferrer M."/>
            <person name="Sanchez J."/>
        </authorList>
    </citation>
    <scope>NUCLEOTIDE SEQUENCE</scope>
</reference>
<feature type="transmembrane region" description="Helical" evidence="6">
    <location>
        <begin position="150"/>
        <end position="168"/>
    </location>
</feature>
<dbReference type="InterPro" id="IPR020846">
    <property type="entry name" value="MFS_dom"/>
</dbReference>
<dbReference type="Pfam" id="PF07690">
    <property type="entry name" value="MFS_1"/>
    <property type="match status" value="1"/>
</dbReference>
<evidence type="ECO:0000256" key="3">
    <source>
        <dbReference type="ARBA" id="ARBA00022692"/>
    </source>
</evidence>
<feature type="domain" description="Major facilitator superfamily (MFS) profile" evidence="7">
    <location>
        <begin position="27"/>
        <end position="304"/>
    </location>
</feature>
<evidence type="ECO:0000256" key="5">
    <source>
        <dbReference type="ARBA" id="ARBA00023136"/>
    </source>
</evidence>
<feature type="transmembrane region" description="Helical" evidence="6">
    <location>
        <begin position="93"/>
        <end position="110"/>
    </location>
</feature>
<sequence length="304" mass="33490">MNMEINENDQGNFISKEEFDSKYTLRVMLILSGLVLIVMYIEGMLTPSLPFIEHQFNISTAQASLLLSTYLIGGVALTPIIGKLGDLYGKKKMLSIVLIIYSISVSITGFSPSYNFMIAARTIQGIGLTIMPLGMSLVREEFPREYVPKAQALISAMFGVGFAISLPLGSLISNDFGWRMTYHSAIPFIAFLAVITFIMVKESRFRRPEVKIDFIGATLLAGALSSIVFALSEGPTWGWDSFYTLGLAFTGLILLIPLLSYEKNYSRRGGEAIIHFKLLSNRNVMVANIAISISGMGMFLAMQA</sequence>
<dbReference type="Gene3D" id="1.20.1250.20">
    <property type="entry name" value="MFS general substrate transporter like domains"/>
    <property type="match status" value="1"/>
</dbReference>
<dbReference type="PANTHER" id="PTHR42718:SF9">
    <property type="entry name" value="MAJOR FACILITATOR SUPERFAMILY MULTIDRUG TRANSPORTER MFSC"/>
    <property type="match status" value="1"/>
</dbReference>
<gene>
    <name evidence="8" type="ORF">B1A_00172</name>
</gene>
<feature type="transmembrane region" description="Helical" evidence="6">
    <location>
        <begin position="61"/>
        <end position="81"/>
    </location>
</feature>
<feature type="transmembrane region" description="Helical" evidence="6">
    <location>
        <begin position="116"/>
        <end position="138"/>
    </location>
</feature>
<dbReference type="AlphaFoldDB" id="T1CEX8"/>
<evidence type="ECO:0000313" key="8">
    <source>
        <dbReference type="EMBL" id="EQD81112.1"/>
    </source>
</evidence>
<name>T1CEX8_9ZZZZ</name>
<dbReference type="InterPro" id="IPR011701">
    <property type="entry name" value="MFS"/>
</dbReference>
<dbReference type="GO" id="GO:0016020">
    <property type="term" value="C:membrane"/>
    <property type="evidence" value="ECO:0007669"/>
    <property type="project" value="UniProtKB-SubCell"/>
</dbReference>
<keyword evidence="3 6" id="KW-0812">Transmembrane</keyword>
<dbReference type="GO" id="GO:0022857">
    <property type="term" value="F:transmembrane transporter activity"/>
    <property type="evidence" value="ECO:0007669"/>
    <property type="project" value="InterPro"/>
</dbReference>
<reference evidence="8" key="2">
    <citation type="journal article" date="2014" name="ISME J.">
        <title>Microbial stratification in low pH oxic and suboxic macroscopic growths along an acid mine drainage.</title>
        <authorList>
            <person name="Mendez-Garcia C."/>
            <person name="Mesa V."/>
            <person name="Sprenger R.R."/>
            <person name="Richter M."/>
            <person name="Diez M.S."/>
            <person name="Solano J."/>
            <person name="Bargiela R."/>
            <person name="Golyshina O.V."/>
            <person name="Manteca A."/>
            <person name="Ramos J.L."/>
            <person name="Gallego J.R."/>
            <person name="Llorente I."/>
            <person name="Martins Dos Santos V.A."/>
            <person name="Jensen O.N."/>
            <person name="Pelaez A.I."/>
            <person name="Sanchez J."/>
            <person name="Ferrer M."/>
        </authorList>
    </citation>
    <scope>NUCLEOTIDE SEQUENCE</scope>
</reference>
<evidence type="ECO:0000256" key="2">
    <source>
        <dbReference type="ARBA" id="ARBA00022448"/>
    </source>
</evidence>
<evidence type="ECO:0000256" key="1">
    <source>
        <dbReference type="ARBA" id="ARBA00004141"/>
    </source>
</evidence>
<feature type="transmembrane region" description="Helical" evidence="6">
    <location>
        <begin position="242"/>
        <end position="261"/>
    </location>
</feature>
<feature type="transmembrane region" description="Helical" evidence="6">
    <location>
        <begin position="180"/>
        <end position="200"/>
    </location>
</feature>
<protein>
    <submittedName>
        <fullName evidence="8">Major facilitator transporter</fullName>
    </submittedName>
</protein>
<feature type="transmembrane region" description="Helical" evidence="6">
    <location>
        <begin position="282"/>
        <end position="302"/>
    </location>
</feature>
<organism evidence="8">
    <name type="scientific">mine drainage metagenome</name>
    <dbReference type="NCBI Taxonomy" id="410659"/>
    <lineage>
        <taxon>unclassified sequences</taxon>
        <taxon>metagenomes</taxon>
        <taxon>ecological metagenomes</taxon>
    </lineage>
</organism>
<evidence type="ECO:0000259" key="7">
    <source>
        <dbReference type="PROSITE" id="PS50850"/>
    </source>
</evidence>
<dbReference type="EMBL" id="AUZX01000135">
    <property type="protein sequence ID" value="EQD81112.1"/>
    <property type="molecule type" value="Genomic_DNA"/>
</dbReference>
<proteinExistence type="predicted"/>
<dbReference type="PANTHER" id="PTHR42718">
    <property type="entry name" value="MAJOR FACILITATOR SUPERFAMILY MULTIDRUG TRANSPORTER MFSC"/>
    <property type="match status" value="1"/>
</dbReference>